<accession>A0ACB8Z2Z8</accession>
<comment type="caution">
    <text evidence="1">The sequence shown here is derived from an EMBL/GenBank/DDBJ whole genome shotgun (WGS) entry which is preliminary data.</text>
</comment>
<keyword evidence="2" id="KW-1185">Reference proteome</keyword>
<organism evidence="1 2">
    <name type="scientific">Arctium lappa</name>
    <name type="common">Greater burdock</name>
    <name type="synonym">Lappa major</name>
    <dbReference type="NCBI Taxonomy" id="4217"/>
    <lineage>
        <taxon>Eukaryota</taxon>
        <taxon>Viridiplantae</taxon>
        <taxon>Streptophyta</taxon>
        <taxon>Embryophyta</taxon>
        <taxon>Tracheophyta</taxon>
        <taxon>Spermatophyta</taxon>
        <taxon>Magnoliopsida</taxon>
        <taxon>eudicotyledons</taxon>
        <taxon>Gunneridae</taxon>
        <taxon>Pentapetalae</taxon>
        <taxon>asterids</taxon>
        <taxon>campanulids</taxon>
        <taxon>Asterales</taxon>
        <taxon>Asteraceae</taxon>
        <taxon>Carduoideae</taxon>
        <taxon>Cardueae</taxon>
        <taxon>Arctiinae</taxon>
        <taxon>Arctium</taxon>
    </lineage>
</organism>
<dbReference type="EMBL" id="CM042057">
    <property type="protein sequence ID" value="KAI3692090.1"/>
    <property type="molecule type" value="Genomic_DNA"/>
</dbReference>
<reference evidence="2" key="1">
    <citation type="journal article" date="2022" name="Mol. Ecol. Resour.">
        <title>The genomes of chicory, endive, great burdock and yacon provide insights into Asteraceae palaeo-polyploidization history and plant inulin production.</title>
        <authorList>
            <person name="Fan W."/>
            <person name="Wang S."/>
            <person name="Wang H."/>
            <person name="Wang A."/>
            <person name="Jiang F."/>
            <person name="Liu H."/>
            <person name="Zhao H."/>
            <person name="Xu D."/>
            <person name="Zhang Y."/>
        </authorList>
    </citation>
    <scope>NUCLEOTIDE SEQUENCE [LARGE SCALE GENOMIC DNA]</scope>
    <source>
        <strain evidence="2">cv. Niubang</strain>
    </source>
</reference>
<evidence type="ECO:0000313" key="1">
    <source>
        <dbReference type="EMBL" id="KAI3692090.1"/>
    </source>
</evidence>
<protein>
    <submittedName>
        <fullName evidence="1">Uncharacterized protein</fullName>
    </submittedName>
</protein>
<reference evidence="1 2" key="2">
    <citation type="journal article" date="2022" name="Mol. Ecol. Resour.">
        <title>The genomes of chicory, endive, great burdock and yacon provide insights into Asteraceae paleo-polyploidization history and plant inulin production.</title>
        <authorList>
            <person name="Fan W."/>
            <person name="Wang S."/>
            <person name="Wang H."/>
            <person name="Wang A."/>
            <person name="Jiang F."/>
            <person name="Liu H."/>
            <person name="Zhao H."/>
            <person name="Xu D."/>
            <person name="Zhang Y."/>
        </authorList>
    </citation>
    <scope>NUCLEOTIDE SEQUENCE [LARGE SCALE GENOMIC DNA]</scope>
    <source>
        <strain evidence="2">cv. Niubang</strain>
    </source>
</reference>
<name>A0ACB8Z2Z8_ARCLA</name>
<gene>
    <name evidence="1" type="ORF">L6452_31899</name>
</gene>
<evidence type="ECO:0000313" key="2">
    <source>
        <dbReference type="Proteomes" id="UP001055879"/>
    </source>
</evidence>
<proteinExistence type="predicted"/>
<dbReference type="Proteomes" id="UP001055879">
    <property type="component" value="Linkage Group LG11"/>
</dbReference>
<sequence length="71" mass="8164">MYQSFFLNIVTFIFNFYICLVSDLSSDQTEPVNWVPMDWSSFGLIDAREKSGKRFLDSFISSCGKVITTYG</sequence>